<accession>A0A816KGV5</accession>
<dbReference type="AlphaFoldDB" id="A0A816KGV5"/>
<protein>
    <submittedName>
        <fullName evidence="1">(rape) hypothetical protein</fullName>
    </submittedName>
</protein>
<name>A0A816KGV5_BRANA</name>
<dbReference type="Proteomes" id="UP001295469">
    <property type="component" value="Chromosome C02"/>
</dbReference>
<gene>
    <name evidence="1" type="ORF">DARMORV10_C02P25980.1</name>
</gene>
<evidence type="ECO:0000313" key="1">
    <source>
        <dbReference type="EMBL" id="CAF1905821.1"/>
    </source>
</evidence>
<proteinExistence type="predicted"/>
<dbReference type="EMBL" id="HG994366">
    <property type="protein sequence ID" value="CAF1905821.1"/>
    <property type="molecule type" value="Genomic_DNA"/>
</dbReference>
<reference evidence="1" key="1">
    <citation type="submission" date="2021-01" db="EMBL/GenBank/DDBJ databases">
        <authorList>
            <consortium name="Genoscope - CEA"/>
            <person name="William W."/>
        </authorList>
    </citation>
    <scope>NUCLEOTIDE SEQUENCE</scope>
</reference>
<sequence length="67" mass="7346">MSQLFRPVSKNLSSLPSRSLCSRRSNFSTVTALYLLLGSDVVGDSPCGGKLVNFNLYDPSIPRLKIK</sequence>
<organism evidence="1">
    <name type="scientific">Brassica napus</name>
    <name type="common">Rape</name>
    <dbReference type="NCBI Taxonomy" id="3708"/>
    <lineage>
        <taxon>Eukaryota</taxon>
        <taxon>Viridiplantae</taxon>
        <taxon>Streptophyta</taxon>
        <taxon>Embryophyta</taxon>
        <taxon>Tracheophyta</taxon>
        <taxon>Spermatophyta</taxon>
        <taxon>Magnoliopsida</taxon>
        <taxon>eudicotyledons</taxon>
        <taxon>Gunneridae</taxon>
        <taxon>Pentapetalae</taxon>
        <taxon>rosids</taxon>
        <taxon>malvids</taxon>
        <taxon>Brassicales</taxon>
        <taxon>Brassicaceae</taxon>
        <taxon>Brassiceae</taxon>
        <taxon>Brassica</taxon>
    </lineage>
</organism>